<proteinExistence type="predicted"/>
<accession>A0ACC0BV04</accession>
<evidence type="ECO:0000313" key="1">
    <source>
        <dbReference type="EMBL" id="KAI5676520.1"/>
    </source>
</evidence>
<gene>
    <name evidence="1" type="ORF">M9H77_07470</name>
</gene>
<name>A0ACC0BV04_CATRO</name>
<organism evidence="1 2">
    <name type="scientific">Catharanthus roseus</name>
    <name type="common">Madagascar periwinkle</name>
    <name type="synonym">Vinca rosea</name>
    <dbReference type="NCBI Taxonomy" id="4058"/>
    <lineage>
        <taxon>Eukaryota</taxon>
        <taxon>Viridiplantae</taxon>
        <taxon>Streptophyta</taxon>
        <taxon>Embryophyta</taxon>
        <taxon>Tracheophyta</taxon>
        <taxon>Spermatophyta</taxon>
        <taxon>Magnoliopsida</taxon>
        <taxon>eudicotyledons</taxon>
        <taxon>Gunneridae</taxon>
        <taxon>Pentapetalae</taxon>
        <taxon>asterids</taxon>
        <taxon>lamiids</taxon>
        <taxon>Gentianales</taxon>
        <taxon>Apocynaceae</taxon>
        <taxon>Rauvolfioideae</taxon>
        <taxon>Vinceae</taxon>
        <taxon>Catharanthinae</taxon>
        <taxon>Catharanthus</taxon>
    </lineage>
</organism>
<reference evidence="2" key="1">
    <citation type="journal article" date="2023" name="Nat. Plants">
        <title>Single-cell RNA sequencing provides a high-resolution roadmap for understanding the multicellular compartmentation of specialized metabolism.</title>
        <authorList>
            <person name="Sun S."/>
            <person name="Shen X."/>
            <person name="Li Y."/>
            <person name="Li Y."/>
            <person name="Wang S."/>
            <person name="Li R."/>
            <person name="Zhang H."/>
            <person name="Shen G."/>
            <person name="Guo B."/>
            <person name="Wei J."/>
            <person name="Xu J."/>
            <person name="St-Pierre B."/>
            <person name="Chen S."/>
            <person name="Sun C."/>
        </authorList>
    </citation>
    <scope>NUCLEOTIDE SEQUENCE [LARGE SCALE GENOMIC DNA]</scope>
</reference>
<comment type="caution">
    <text evidence="1">The sequence shown here is derived from an EMBL/GenBank/DDBJ whole genome shotgun (WGS) entry which is preliminary data.</text>
</comment>
<protein>
    <submittedName>
        <fullName evidence="1">Uncharacterized protein</fullName>
    </submittedName>
</protein>
<dbReference type="EMBL" id="CM044702">
    <property type="protein sequence ID" value="KAI5676520.1"/>
    <property type="molecule type" value="Genomic_DNA"/>
</dbReference>
<keyword evidence="2" id="KW-1185">Reference proteome</keyword>
<sequence>MCPLAPSLDSKARASLSSTSVWIRLPGLLLVFSEKILLAMGNWVGKAIKVDQPTLQTARGKCALICVEVDLSKFLIPRIQFLHQSQNVEYEGLHLICFGEPVASTLIMPAAHHYQFKLDERYGPWMLVQSGQRGRPEMGGYGRPVWKENRAESLRGHATKESTNIGARTIGILKEICFYLDRILGDRRKCRRKMVVSLDHVSVCCKRDCKRCICTLFHWSGTERLDIANEPNDITCRTVWSIPRYGLRFSYRSFESSTLRLLDWNDSMTDIQLGMRFVDKVQAVSAVWKWLISVGREYRVGKCKSDQWTAKCYHHSDSNYCSWYICIIKKAKNSR</sequence>
<evidence type="ECO:0000313" key="2">
    <source>
        <dbReference type="Proteomes" id="UP001060085"/>
    </source>
</evidence>
<dbReference type="Proteomes" id="UP001060085">
    <property type="component" value="Linkage Group LG02"/>
</dbReference>